<proteinExistence type="predicted"/>
<comment type="caution">
    <text evidence="1">The sequence shown here is derived from an EMBL/GenBank/DDBJ whole genome shotgun (WGS) entry which is preliminary data.</text>
</comment>
<gene>
    <name evidence="1" type="ORF">PsorP6_001906</name>
</gene>
<name>A0ACC0WTT5_9STRA</name>
<dbReference type="EMBL" id="CM047580">
    <property type="protein sequence ID" value="KAI9922022.1"/>
    <property type="molecule type" value="Genomic_DNA"/>
</dbReference>
<evidence type="ECO:0000313" key="2">
    <source>
        <dbReference type="Proteomes" id="UP001163321"/>
    </source>
</evidence>
<keyword evidence="2" id="KW-1185">Reference proteome</keyword>
<organism evidence="1 2">
    <name type="scientific">Peronosclerospora sorghi</name>
    <dbReference type="NCBI Taxonomy" id="230839"/>
    <lineage>
        <taxon>Eukaryota</taxon>
        <taxon>Sar</taxon>
        <taxon>Stramenopiles</taxon>
        <taxon>Oomycota</taxon>
        <taxon>Peronosporomycetes</taxon>
        <taxon>Peronosporales</taxon>
        <taxon>Peronosporaceae</taxon>
        <taxon>Peronosclerospora</taxon>
    </lineage>
</organism>
<reference evidence="1 2" key="1">
    <citation type="journal article" date="2022" name="bioRxiv">
        <title>The genome of the oomycete Peronosclerospora sorghi, a cosmopolitan pathogen of maize and sorghum, is inflated with dispersed pseudogenes.</title>
        <authorList>
            <person name="Fletcher K."/>
            <person name="Martin F."/>
            <person name="Isakeit T."/>
            <person name="Cavanaugh K."/>
            <person name="Magill C."/>
            <person name="Michelmore R."/>
        </authorList>
    </citation>
    <scope>NUCLEOTIDE SEQUENCE [LARGE SCALE GENOMIC DNA]</scope>
    <source>
        <strain evidence="1">P6</strain>
    </source>
</reference>
<protein>
    <submittedName>
        <fullName evidence="1">Uncharacterized protein</fullName>
    </submittedName>
</protein>
<evidence type="ECO:0000313" key="1">
    <source>
        <dbReference type="EMBL" id="KAI9922022.1"/>
    </source>
</evidence>
<sequence>MEGEPLRPLSPGTTTTLPTTEQGDDQEVNAEAFADMAMSLEPPVRPMCPSQADDDADNPKQLSAYERLRNGTVHYSRREDKIRALAEHPIVASVAPDGRTVGCKCGRNVRLNPPWYILKFEQHVASRNCSFLRQPRGGKKRRRLEAQGETAREPETEREARKAQEEAAKTENECSSDYSLQSIQIILEREFGVMEQGRIKIVPPLETATDSRARMYKGALVLREHPHFQRITPDGRFVECQCSRIVLLHAPWQPGQFLMHVAEQQKPKRRMKHASMVPTDKKKHRTGSGIGSSVTGKSSVVSMHGVKLPSSATAFLQLHKARKSFPREIRWDVARARGFLPCPGLRDERMNAFVTSAVQLTGGARHRLKIARELFPHVFVEPAATDPTEIELDPSSSVKKRVFKLQQQLLEAEKLLLHDAIEGEALWFVDKDGNSVRSLYCLGLIDSSKGDVRCASCTALRSNAALQAAVASRLKMASRSGPPRNPINRKFCSRRVCSLLEAEFDMQEPFARVLRDLALAEIPAALNTWMEMATMGLSGDFDTHPALLGLTEAMVRLKEKEQRGVGLQNMTYSNLLDSFMRALADLSPEACDLFQKHLGGRKERQLYAMTPRGAVTNRQESLSELRSDSAQHSSDSLYDHSGDSSIPMRGSSDEGFIHLLDSSGAGFTMMPPLSISDIQDVDLSAFPASSAMSMPGQPSDASCSTAQAIATMPSTAKESTLARTKQVCEEAEGQGENVCMSSMDETTDPDVLTSIPDHEDIPHECIETNREESGAVAFLSELTGPQDSTHDDPVIPSDHVPCTGLRDQNVQAYVANAIQIVGGSRPRYVIARELYPRVFGNDKKVRIVDKLSDAQRLVLQDAVFSECLWRVDKEGRCVRSLRCKRFVPTPEPPERTSSQRQGVCRACRDLRTVPNFRSVLSRSKVPKKLENIKYVPSVYTESDPFLRKLSKNAAFRKLYQWVKRLTTREATTGIDTDRRKHVHFWLRFARMGVFGHFKSHPVFEGLMKSMVEVKDKERRGVGKQNMQYTEALDEFMQNMVQISVEAFELFAAQFCGRTLRSQKVKRRLRAKRPHKGSHGAIVSPDHHSLSTLPLSPQHHYFLATDDLLSGRSLSSEESQRFMDRMLDEVRLSTSREMQLVEEARQGGSGNELSLTMEQEMNEDDDHRLGPEAFLNDEGVLTTQI</sequence>
<dbReference type="Proteomes" id="UP001163321">
    <property type="component" value="Chromosome 1"/>
</dbReference>
<accession>A0ACC0WTT5</accession>